<dbReference type="InParanoid" id="A9UPD1"/>
<feature type="compositionally biased region" description="Basic and acidic residues" evidence="1">
    <location>
        <begin position="226"/>
        <end position="237"/>
    </location>
</feature>
<dbReference type="GeneID" id="5888154"/>
<feature type="region of interest" description="Disordered" evidence="1">
    <location>
        <begin position="292"/>
        <end position="352"/>
    </location>
</feature>
<evidence type="ECO:0000256" key="1">
    <source>
        <dbReference type="SAM" id="MobiDB-lite"/>
    </source>
</evidence>
<protein>
    <recommendedName>
        <fullName evidence="2">USP domain-containing protein</fullName>
    </recommendedName>
</protein>
<dbReference type="PANTHER" id="PTHR24006">
    <property type="entry name" value="UBIQUITIN CARBOXYL-TERMINAL HYDROLASE"/>
    <property type="match status" value="1"/>
</dbReference>
<dbReference type="PROSITE" id="PS00973">
    <property type="entry name" value="USP_2"/>
    <property type="match status" value="1"/>
</dbReference>
<proteinExistence type="predicted"/>
<dbReference type="InterPro" id="IPR001394">
    <property type="entry name" value="Peptidase_C19_UCH"/>
</dbReference>
<feature type="region of interest" description="Disordered" evidence="1">
    <location>
        <begin position="1"/>
        <end position="22"/>
    </location>
</feature>
<feature type="compositionally biased region" description="Acidic residues" evidence="1">
    <location>
        <begin position="387"/>
        <end position="396"/>
    </location>
</feature>
<organism evidence="3 4">
    <name type="scientific">Monosiga brevicollis</name>
    <name type="common">Choanoflagellate</name>
    <dbReference type="NCBI Taxonomy" id="81824"/>
    <lineage>
        <taxon>Eukaryota</taxon>
        <taxon>Choanoflagellata</taxon>
        <taxon>Craspedida</taxon>
        <taxon>Salpingoecidae</taxon>
        <taxon>Monosiga</taxon>
    </lineage>
</organism>
<dbReference type="Proteomes" id="UP000001357">
    <property type="component" value="Unassembled WGS sequence"/>
</dbReference>
<keyword evidence="4" id="KW-1185">Reference proteome</keyword>
<reference evidence="3 4" key="1">
    <citation type="journal article" date="2008" name="Nature">
        <title>The genome of the choanoflagellate Monosiga brevicollis and the origin of metazoans.</title>
        <authorList>
            <consortium name="JGI Sequencing"/>
            <person name="King N."/>
            <person name="Westbrook M.J."/>
            <person name="Young S.L."/>
            <person name="Kuo A."/>
            <person name="Abedin M."/>
            <person name="Chapman J."/>
            <person name="Fairclough S."/>
            <person name="Hellsten U."/>
            <person name="Isogai Y."/>
            <person name="Letunic I."/>
            <person name="Marr M."/>
            <person name="Pincus D."/>
            <person name="Putnam N."/>
            <person name="Rokas A."/>
            <person name="Wright K.J."/>
            <person name="Zuzow R."/>
            <person name="Dirks W."/>
            <person name="Good M."/>
            <person name="Goodstein D."/>
            <person name="Lemons D."/>
            <person name="Li W."/>
            <person name="Lyons J.B."/>
            <person name="Morris A."/>
            <person name="Nichols S."/>
            <person name="Richter D.J."/>
            <person name="Salamov A."/>
            <person name="Bork P."/>
            <person name="Lim W.A."/>
            <person name="Manning G."/>
            <person name="Miller W.T."/>
            <person name="McGinnis W."/>
            <person name="Shapiro H."/>
            <person name="Tjian R."/>
            <person name="Grigoriev I.V."/>
            <person name="Rokhsar D."/>
        </authorList>
    </citation>
    <scope>NUCLEOTIDE SEQUENCE [LARGE SCALE GENOMIC DNA]</scope>
    <source>
        <strain evidence="4">MX1 / ATCC 50154</strain>
    </source>
</reference>
<dbReference type="InterPro" id="IPR050164">
    <property type="entry name" value="Peptidase_C19"/>
</dbReference>
<dbReference type="InterPro" id="IPR028889">
    <property type="entry name" value="USP"/>
</dbReference>
<dbReference type="Gene3D" id="3.90.70.10">
    <property type="entry name" value="Cysteine proteinases"/>
    <property type="match status" value="2"/>
</dbReference>
<dbReference type="Pfam" id="PF00443">
    <property type="entry name" value="UCH"/>
    <property type="match status" value="1"/>
</dbReference>
<dbReference type="eggNOG" id="KOG1873">
    <property type="taxonomic scope" value="Eukaryota"/>
</dbReference>
<dbReference type="AlphaFoldDB" id="A9UPD1"/>
<dbReference type="GO" id="GO:0004843">
    <property type="term" value="F:cysteine-type deubiquitinase activity"/>
    <property type="evidence" value="ECO:0007669"/>
    <property type="project" value="InterPro"/>
</dbReference>
<feature type="compositionally biased region" description="Low complexity" evidence="1">
    <location>
        <begin position="653"/>
        <end position="674"/>
    </location>
</feature>
<dbReference type="KEGG" id="mbr:MONBRDRAFT_22039"/>
<dbReference type="SUPFAM" id="SSF54001">
    <property type="entry name" value="Cysteine proteinases"/>
    <property type="match status" value="1"/>
</dbReference>
<evidence type="ECO:0000313" key="3">
    <source>
        <dbReference type="EMBL" id="EDQ92397.1"/>
    </source>
</evidence>
<sequence length="828" mass="87826">MSSRRLPGGAVPESNGRASAEAPAATAVRGLRNLGNTCFYNAVIQSLARLHTLRTDLRLRADKAKQADDVDAEDKATGDQPVLLVPAPAHCLDAELNATLRSISLDVIPHMGQLAHSLLELLENLTAASGNQYVSVPTGSTSFMPRSSSAIHPLTSPPDPKPLFNAIVMKAPRFRGYQQQDSQELLRHLLDLMDDEDRTAVFGGKLASTIICHGCHQALSKKQKRKLEAQAKREEKQRRKAERKQKKSDRGSSSAVAPTRGDAGAQKKARRATAAAATAIEADAGLHESNFNEQDEENSMASPQPLQGSPSPAELSSRPNSSDDAEHAQGNGDRGSGEEHGGHHAETDCESKVVSSFVQSPCSDGIMQRRSVFRLSDGVGLASESSDWPDDADADEIDRSSEPRMTMLSGLATQLVQAAVAAGMVQVTSYGKATTSTAGPGEASSLPRGALFTESTMDHDSYKGGQARTNGCDTPVHGQTDARPHRNRTSSVVSVGTVSLDSMIMSDNVLTLPPRCGTLAPMYVPSPNESSVASCLAAFCAKEELRGTNAFLCQECGRRAAADAAVQDAASALCPPPHGRLQMETQQGQSSETLTAVVGHSDLVASNACLDDSDDMSGEPGLKHAFEDTSPVNEANGFASNVGSVRAFAKGGVSDVSSGTDGTCSSPSMKSTPSPSKPIPPVAREASKQLLIELPPTVLTLHLKRFEQHGTRLSKSSRHVSFPLVLDIAPFCSTECSMTVYSGKECGVRYELRSVVVHQGRLTGGHYVAYVRTDMEASTKDTAAAQGPSQTSGSPSSWYCVSDASVRKVAEKEVLAAEAYILFYERLG</sequence>
<dbReference type="STRING" id="81824.A9UPD1"/>
<gene>
    <name evidence="3" type="ORF">MONBRDRAFT_22039</name>
</gene>
<evidence type="ECO:0000259" key="2">
    <source>
        <dbReference type="PROSITE" id="PS50235"/>
    </source>
</evidence>
<dbReference type="InterPro" id="IPR018200">
    <property type="entry name" value="USP_CS"/>
</dbReference>
<feature type="domain" description="USP" evidence="2">
    <location>
        <begin position="29"/>
        <end position="827"/>
    </location>
</feature>
<name>A9UPD1_MONBE</name>
<feature type="compositionally biased region" description="Basic residues" evidence="1">
    <location>
        <begin position="238"/>
        <end position="247"/>
    </location>
</feature>
<feature type="region of interest" description="Disordered" evidence="1">
    <location>
        <begin position="456"/>
        <end position="491"/>
    </location>
</feature>
<dbReference type="InterPro" id="IPR038765">
    <property type="entry name" value="Papain-like_cys_pep_sf"/>
</dbReference>
<dbReference type="PANTHER" id="PTHR24006:SF781">
    <property type="entry name" value="LD34905P"/>
    <property type="match status" value="1"/>
</dbReference>
<dbReference type="RefSeq" id="XP_001742159.1">
    <property type="nucleotide sequence ID" value="XM_001742107.1"/>
</dbReference>
<feature type="region of interest" description="Disordered" evidence="1">
    <location>
        <begin position="653"/>
        <end position="680"/>
    </location>
</feature>
<evidence type="ECO:0000313" key="4">
    <source>
        <dbReference type="Proteomes" id="UP000001357"/>
    </source>
</evidence>
<accession>A9UPD1</accession>
<feature type="compositionally biased region" description="Basic and acidic residues" evidence="1">
    <location>
        <begin position="335"/>
        <end position="351"/>
    </location>
</feature>
<dbReference type="GO" id="GO:0016579">
    <property type="term" value="P:protein deubiquitination"/>
    <property type="evidence" value="ECO:0007669"/>
    <property type="project" value="InterPro"/>
</dbReference>
<feature type="region of interest" description="Disordered" evidence="1">
    <location>
        <begin position="380"/>
        <end position="401"/>
    </location>
</feature>
<dbReference type="PROSITE" id="PS50235">
    <property type="entry name" value="USP_3"/>
    <property type="match status" value="1"/>
</dbReference>
<feature type="region of interest" description="Disordered" evidence="1">
    <location>
        <begin position="221"/>
        <end position="277"/>
    </location>
</feature>
<feature type="compositionally biased region" description="Polar residues" evidence="1">
    <location>
        <begin position="299"/>
        <end position="310"/>
    </location>
</feature>
<dbReference type="EMBL" id="CH991543">
    <property type="protein sequence ID" value="EDQ92397.1"/>
    <property type="molecule type" value="Genomic_DNA"/>
</dbReference>